<evidence type="ECO:0000313" key="2">
    <source>
        <dbReference type="EMBL" id="KAJ7375639.1"/>
    </source>
</evidence>
<dbReference type="Proteomes" id="UP001163046">
    <property type="component" value="Unassembled WGS sequence"/>
</dbReference>
<proteinExistence type="predicted"/>
<accession>A0A9W9Z8U6</accession>
<reference evidence="2" key="1">
    <citation type="submission" date="2023-01" db="EMBL/GenBank/DDBJ databases">
        <title>Genome assembly of the deep-sea coral Lophelia pertusa.</title>
        <authorList>
            <person name="Herrera S."/>
            <person name="Cordes E."/>
        </authorList>
    </citation>
    <scope>NUCLEOTIDE SEQUENCE</scope>
    <source>
        <strain evidence="2">USNM1676648</strain>
        <tissue evidence="2">Polyp</tissue>
    </source>
</reference>
<evidence type="ECO:0000313" key="3">
    <source>
        <dbReference type="Proteomes" id="UP001163046"/>
    </source>
</evidence>
<dbReference type="EMBL" id="MU826607">
    <property type="protein sequence ID" value="KAJ7375639.1"/>
    <property type="molecule type" value="Genomic_DNA"/>
</dbReference>
<organism evidence="2 3">
    <name type="scientific">Desmophyllum pertusum</name>
    <dbReference type="NCBI Taxonomy" id="174260"/>
    <lineage>
        <taxon>Eukaryota</taxon>
        <taxon>Metazoa</taxon>
        <taxon>Cnidaria</taxon>
        <taxon>Anthozoa</taxon>
        <taxon>Hexacorallia</taxon>
        <taxon>Scleractinia</taxon>
        <taxon>Caryophylliina</taxon>
        <taxon>Caryophylliidae</taxon>
        <taxon>Desmophyllum</taxon>
    </lineage>
</organism>
<keyword evidence="3" id="KW-1185">Reference proteome</keyword>
<protein>
    <submittedName>
        <fullName evidence="2">Uncharacterized protein</fullName>
    </submittedName>
</protein>
<feature type="compositionally biased region" description="Basic residues" evidence="1">
    <location>
        <begin position="88"/>
        <end position="101"/>
    </location>
</feature>
<comment type="caution">
    <text evidence="2">The sequence shown here is derived from an EMBL/GenBank/DDBJ whole genome shotgun (WGS) entry which is preliminary data.</text>
</comment>
<gene>
    <name evidence="2" type="ORF">OS493_039916</name>
</gene>
<sequence length="113" mass="12618">MESVYRMSTFGSSVASDSLPCRSGSTSRKSSKADVAMYVGSPGSEFSEYEMFDELLGLEEDHFSPPESFMGVSTSEELRHAHEIPARSHQHWHLKTQRRKTNSVSRNLSSSLS</sequence>
<feature type="compositionally biased region" description="Low complexity" evidence="1">
    <location>
        <begin position="102"/>
        <end position="113"/>
    </location>
</feature>
<feature type="region of interest" description="Disordered" evidence="1">
    <location>
        <begin position="84"/>
        <end position="113"/>
    </location>
</feature>
<feature type="region of interest" description="Disordered" evidence="1">
    <location>
        <begin position="1"/>
        <end position="33"/>
    </location>
</feature>
<dbReference type="AlphaFoldDB" id="A0A9W9Z8U6"/>
<name>A0A9W9Z8U6_9CNID</name>
<evidence type="ECO:0000256" key="1">
    <source>
        <dbReference type="SAM" id="MobiDB-lite"/>
    </source>
</evidence>